<keyword evidence="1" id="KW-0812">Transmembrane</keyword>
<accession>A0A8S5RRU2</accession>
<keyword evidence="1" id="KW-0472">Membrane</keyword>
<feature type="transmembrane region" description="Helical" evidence="1">
    <location>
        <begin position="6"/>
        <end position="25"/>
    </location>
</feature>
<evidence type="ECO:0000256" key="1">
    <source>
        <dbReference type="SAM" id="Phobius"/>
    </source>
</evidence>
<keyword evidence="1" id="KW-1133">Transmembrane helix</keyword>
<dbReference type="EMBL" id="BK057792">
    <property type="protein sequence ID" value="DAE91973.1"/>
    <property type="molecule type" value="Genomic_DNA"/>
</dbReference>
<organism evidence="2">
    <name type="scientific">Podoviridae sp. ctXdu7</name>
    <dbReference type="NCBI Taxonomy" id="2827618"/>
    <lineage>
        <taxon>Viruses</taxon>
        <taxon>Duplodnaviria</taxon>
        <taxon>Heunggongvirae</taxon>
        <taxon>Uroviricota</taxon>
        <taxon>Caudoviricetes</taxon>
    </lineage>
</organism>
<sequence length="106" mass="12979">MTELQVIGIVLFVIAISVIIIVISLNRYRRNKFNKEIELRTKERKLVEIWFKRNYKKYSENELNNRFHKYIMKKDIPSNVRDYLYSQYSALKHSEEFKEPIQHIVE</sequence>
<name>A0A8S5RRU2_9CAUD</name>
<protein>
    <submittedName>
        <fullName evidence="2">Vpu protein</fullName>
    </submittedName>
</protein>
<evidence type="ECO:0000313" key="2">
    <source>
        <dbReference type="EMBL" id="DAE91973.1"/>
    </source>
</evidence>
<reference evidence="2" key="1">
    <citation type="journal article" date="2021" name="Proc. Natl. Acad. Sci. U.S.A.">
        <title>A Catalog of Tens of Thousands of Viruses from Human Metagenomes Reveals Hidden Associations with Chronic Diseases.</title>
        <authorList>
            <person name="Tisza M.J."/>
            <person name="Buck C.B."/>
        </authorList>
    </citation>
    <scope>NUCLEOTIDE SEQUENCE</scope>
    <source>
        <strain evidence="2">CtXdu7</strain>
    </source>
</reference>
<proteinExistence type="predicted"/>